<accession>A0AAJ0M5J9</accession>
<reference evidence="1" key="2">
    <citation type="submission" date="2023-06" db="EMBL/GenBank/DDBJ databases">
        <authorList>
            <consortium name="Lawrence Berkeley National Laboratory"/>
            <person name="Mondo S.J."/>
            <person name="Hensen N."/>
            <person name="Bonometti L."/>
            <person name="Westerberg I."/>
            <person name="Brannstrom I.O."/>
            <person name="Guillou S."/>
            <person name="Cros-Aarteil S."/>
            <person name="Calhoun S."/>
            <person name="Haridas S."/>
            <person name="Kuo A."/>
            <person name="Pangilinan J."/>
            <person name="Riley R."/>
            <person name="Labutti K."/>
            <person name="Andreopoulos B."/>
            <person name="Lipzen A."/>
            <person name="Chen C."/>
            <person name="Yanf M."/>
            <person name="Daum C."/>
            <person name="Ng V."/>
            <person name="Clum A."/>
            <person name="Steindorff A."/>
            <person name="Ohm R."/>
            <person name="Martin F."/>
            <person name="Silar P."/>
            <person name="Natvig D."/>
            <person name="Lalanne C."/>
            <person name="Gautier V."/>
            <person name="Ament-Velasquez S.L."/>
            <person name="Kruys A."/>
            <person name="Hutchinson M.I."/>
            <person name="Powell A.J."/>
            <person name="Barry K."/>
            <person name="Miller A.N."/>
            <person name="Grigoriev I.V."/>
            <person name="Debuchy R."/>
            <person name="Gladieux P."/>
            <person name="Thoren M.H."/>
            <person name="Johannesson H."/>
        </authorList>
    </citation>
    <scope>NUCLEOTIDE SEQUENCE</scope>
    <source>
        <strain evidence="1">CBS 333.67</strain>
    </source>
</reference>
<reference evidence="1" key="1">
    <citation type="journal article" date="2023" name="Mol. Phylogenet. Evol.">
        <title>Genome-scale phylogeny and comparative genomics of the fungal order Sordariales.</title>
        <authorList>
            <person name="Hensen N."/>
            <person name="Bonometti L."/>
            <person name="Westerberg I."/>
            <person name="Brannstrom I.O."/>
            <person name="Guillou S."/>
            <person name="Cros-Aarteil S."/>
            <person name="Calhoun S."/>
            <person name="Haridas S."/>
            <person name="Kuo A."/>
            <person name="Mondo S."/>
            <person name="Pangilinan J."/>
            <person name="Riley R."/>
            <person name="LaButti K."/>
            <person name="Andreopoulos B."/>
            <person name="Lipzen A."/>
            <person name="Chen C."/>
            <person name="Yan M."/>
            <person name="Daum C."/>
            <person name="Ng V."/>
            <person name="Clum A."/>
            <person name="Steindorff A."/>
            <person name="Ohm R.A."/>
            <person name="Martin F."/>
            <person name="Silar P."/>
            <person name="Natvig D.O."/>
            <person name="Lalanne C."/>
            <person name="Gautier V."/>
            <person name="Ament-Velasquez S.L."/>
            <person name="Kruys A."/>
            <person name="Hutchinson M.I."/>
            <person name="Powell A.J."/>
            <person name="Barry K."/>
            <person name="Miller A.N."/>
            <person name="Grigoriev I.V."/>
            <person name="Debuchy R."/>
            <person name="Gladieux P."/>
            <person name="Hiltunen Thoren M."/>
            <person name="Johannesson H."/>
        </authorList>
    </citation>
    <scope>NUCLEOTIDE SEQUENCE</scope>
    <source>
        <strain evidence="1">CBS 333.67</strain>
    </source>
</reference>
<dbReference type="RefSeq" id="XP_062725397.1">
    <property type="nucleotide sequence ID" value="XM_062867567.1"/>
</dbReference>
<sequence>MRSSREYFVAQGLRRVTHTYYYFKDMKELDGLARKPTASMSCVTFWLDERQADQHYVTTMDPSDLTFIMSAVNDTANITAVVVTTITITTTPYRVHDALAASTRIVEAGKYRTYKVAVKYDSEGQVKESRCMRARVVPRSMKEMVNNFSGQR</sequence>
<gene>
    <name evidence="1" type="ORF">B0T15DRAFT_506371</name>
</gene>
<name>A0AAJ0M5J9_9PEZI</name>
<dbReference type="GeneID" id="87886396"/>
<evidence type="ECO:0008006" key="3">
    <source>
        <dbReference type="Google" id="ProtNLM"/>
    </source>
</evidence>
<proteinExistence type="predicted"/>
<evidence type="ECO:0000313" key="2">
    <source>
        <dbReference type="Proteomes" id="UP001273166"/>
    </source>
</evidence>
<protein>
    <recommendedName>
        <fullName evidence="3">Thioesterase domain-containing protein</fullName>
    </recommendedName>
</protein>
<evidence type="ECO:0000313" key="1">
    <source>
        <dbReference type="EMBL" id="KAK3309617.1"/>
    </source>
</evidence>
<organism evidence="1 2">
    <name type="scientific">Chaetomium strumarium</name>
    <dbReference type="NCBI Taxonomy" id="1170767"/>
    <lineage>
        <taxon>Eukaryota</taxon>
        <taxon>Fungi</taxon>
        <taxon>Dikarya</taxon>
        <taxon>Ascomycota</taxon>
        <taxon>Pezizomycotina</taxon>
        <taxon>Sordariomycetes</taxon>
        <taxon>Sordariomycetidae</taxon>
        <taxon>Sordariales</taxon>
        <taxon>Chaetomiaceae</taxon>
        <taxon>Chaetomium</taxon>
    </lineage>
</organism>
<dbReference type="AlphaFoldDB" id="A0AAJ0M5J9"/>
<keyword evidence="2" id="KW-1185">Reference proteome</keyword>
<dbReference type="Proteomes" id="UP001273166">
    <property type="component" value="Unassembled WGS sequence"/>
</dbReference>
<dbReference type="EMBL" id="JAUDZG010000001">
    <property type="protein sequence ID" value="KAK3309617.1"/>
    <property type="molecule type" value="Genomic_DNA"/>
</dbReference>
<comment type="caution">
    <text evidence="1">The sequence shown here is derived from an EMBL/GenBank/DDBJ whole genome shotgun (WGS) entry which is preliminary data.</text>
</comment>